<comment type="caution">
    <text evidence="2">The sequence shown here is derived from an EMBL/GenBank/DDBJ whole genome shotgun (WGS) entry which is preliminary data.</text>
</comment>
<evidence type="ECO:0000313" key="2">
    <source>
        <dbReference type="EMBL" id="RBP09723.1"/>
    </source>
</evidence>
<accession>A0A366F4Z1</accession>
<name>A0A366F4Z1_9HYPH</name>
<reference evidence="2 3" key="1">
    <citation type="submission" date="2018-06" db="EMBL/GenBank/DDBJ databases">
        <title>Genomic Encyclopedia of Type Strains, Phase IV (KMG-IV): sequencing the most valuable type-strain genomes for metagenomic binning, comparative biology and taxonomic classification.</title>
        <authorList>
            <person name="Goeker M."/>
        </authorList>
    </citation>
    <scope>NUCLEOTIDE SEQUENCE [LARGE SCALE GENOMIC DNA]</scope>
    <source>
        <strain evidence="2 3">DSM 24875</strain>
    </source>
</reference>
<sequence length="310" mass="32830">MSSPVSRALAGALAAASALWLTPAFPHAVCGDRIFPATLAIDDPGVGDELALPTVSYVPFNSDGAHEWDANFSWTKTITPGLSVVITDGPTWEHPGGYGWNGLDTEIQYQLLCVPDAEFMVKVGFDVGWAGTGTGINAGSGGQNTYTPLVDAGLGFGTLPPALKYLRPFAITGEFSTSSPGQDFTAGAPNVSFFNWGFTIQYSLPYFSSHVAAIDNDFLKHLIPVAEFAFQTPIYNGGLTGTTTTGYFQPGLIYITDKWQFALEAMIPMTGSTGHGVGVIGQIDFYMDDIFPDSLGKPIFPHGLGIAPGI</sequence>
<evidence type="ECO:0000256" key="1">
    <source>
        <dbReference type="SAM" id="SignalP"/>
    </source>
</evidence>
<protein>
    <recommendedName>
        <fullName evidence="4">Outer membrane beta-barrel porin/alpha-amylase</fullName>
    </recommendedName>
</protein>
<dbReference type="Proteomes" id="UP000253529">
    <property type="component" value="Unassembled WGS sequence"/>
</dbReference>
<gene>
    <name evidence="2" type="ORF">DFR50_12168</name>
</gene>
<proteinExistence type="predicted"/>
<dbReference type="EMBL" id="QNRK01000021">
    <property type="protein sequence ID" value="RBP09723.1"/>
    <property type="molecule type" value="Genomic_DNA"/>
</dbReference>
<dbReference type="RefSeq" id="WP_113890733.1">
    <property type="nucleotide sequence ID" value="NZ_QNRK01000021.1"/>
</dbReference>
<evidence type="ECO:0008006" key="4">
    <source>
        <dbReference type="Google" id="ProtNLM"/>
    </source>
</evidence>
<feature type="chain" id="PRO_5016852314" description="Outer membrane beta-barrel porin/alpha-amylase" evidence="1">
    <location>
        <begin position="29"/>
        <end position="310"/>
    </location>
</feature>
<dbReference type="AlphaFoldDB" id="A0A366F4Z1"/>
<organism evidence="2 3">
    <name type="scientific">Roseiarcus fermentans</name>
    <dbReference type="NCBI Taxonomy" id="1473586"/>
    <lineage>
        <taxon>Bacteria</taxon>
        <taxon>Pseudomonadati</taxon>
        <taxon>Pseudomonadota</taxon>
        <taxon>Alphaproteobacteria</taxon>
        <taxon>Hyphomicrobiales</taxon>
        <taxon>Roseiarcaceae</taxon>
        <taxon>Roseiarcus</taxon>
    </lineage>
</organism>
<feature type="signal peptide" evidence="1">
    <location>
        <begin position="1"/>
        <end position="28"/>
    </location>
</feature>
<keyword evidence="1" id="KW-0732">Signal</keyword>
<keyword evidence="3" id="KW-1185">Reference proteome</keyword>
<evidence type="ECO:0000313" key="3">
    <source>
        <dbReference type="Proteomes" id="UP000253529"/>
    </source>
</evidence>
<dbReference type="OrthoDB" id="7252930at2"/>